<comment type="subcellular location">
    <subcellularLocation>
        <location evidence="1">Membrane</location>
        <topology evidence="1">Multi-pass membrane protein</topology>
    </subcellularLocation>
</comment>
<dbReference type="InterPro" id="IPR018823">
    <property type="entry name" value="ArAE_2_N"/>
</dbReference>
<sequence>MENTASSSSKSNGADVDAGENAARARNTADSKSEDPEAATKEDKPSILARINTKLMLDVPTVLMMLKAGLPPVIALSMYQADDIANTYTMLGYLMAIISILGFCIMPRAKFIQTMTINVIAVCLASAVSMLQLWSGVQARLNTTPPGLPPARYRYNSSQSAVCSIWLFFQIWLINSVKAKFPQFSFPCVLYSIFANVASTSGAMYQTTAQAEAFVKTLLEAFLTGFGIATVVSLLVLPVSCRKVVTKEVTGYVGALRGALKAHKEYFTSLETKDMLRQTMTILDEPEEGKDAREKIRPEITAVKTATAAITQLHGKLNVDLPFAKREIARGRLTPEDFESISKNLRAIMMPLVGVASVIDIFERLAELNGWEKELEEEMKQSVMDDWHHLMTFARGPIQNILDTMDQGLHHITLRLQLVTPPKTKKGTDTEAAGDMVRPGDKDFATHFAKQSEEFYTGRDKILRHWLGSKGHTVDDNFFEDVKEDAETQKLKLHQLGARHREQRQLFLVLYIVFLLHSVSEAILDFVKWADDHDQATTKKKFITPGKKRFRKWIASVCSTQDSNDDDESTNVGLNRTGVVVHMGEAYKGRKDPEHLEPENAWERFGDFVRSITTVLRSSESAFGFRVACATMSIGIIAYLSDTQLWFTRQRLVWAMLMVALGMTPTSGLSMFNFFWRIFGTLVAMLAAWLVWYIPNQKTPGILVLTYLFISAGHWVPLKRIDLIIPGLISMVTCVMIIGYELQVRKLGEAVATSNGQPFYKIIVLGPYRLACVVAGIAVAFFWTFFPYPITEHSTLRTKLGGSLYLAANLYSIMHETVMGRIRGDGGDPTDKSCPAYQLEKARNKVFAKQMLTLQALRQHSAMVNYEFPLGGKFPKKEYDAIIEYLSNITQYTALLGLASHTFTHPSLLPSSSDKDDPTRLAWFHDFRRLIATSNITSHEITSLLSMLSSSVTSSVPLPPYLSPPTAYSLSSKLEALDRDILSLKHIAEPGYAAFAVLQISTRCIQMDVERLLNRVKGLVGELDFSFHVVSTRVGSEETLVGGRRKED</sequence>
<evidence type="ECO:0000259" key="7">
    <source>
        <dbReference type="Pfam" id="PF10334"/>
    </source>
</evidence>
<feature type="domain" description="Integral membrane bound transporter" evidence="9">
    <location>
        <begin position="645"/>
        <end position="783"/>
    </location>
</feature>
<evidence type="ECO:0008006" key="12">
    <source>
        <dbReference type="Google" id="ProtNLM"/>
    </source>
</evidence>
<feature type="transmembrane region" description="Helical" evidence="6">
    <location>
        <begin position="217"/>
        <end position="237"/>
    </location>
</feature>
<feature type="domain" description="DUF2421" evidence="7">
    <location>
        <begin position="787"/>
        <end position="1022"/>
    </location>
</feature>
<keyword evidence="2 6" id="KW-0812">Transmembrane</keyword>
<name>A0A9P4U638_9PLEO</name>
<feature type="transmembrane region" description="Helical" evidence="6">
    <location>
        <begin position="55"/>
        <end position="79"/>
    </location>
</feature>
<dbReference type="PANTHER" id="PTHR37994">
    <property type="entry name" value="ARAE_2_N DOMAIN-CONTAINING PROTEIN-RELATED"/>
    <property type="match status" value="1"/>
</dbReference>
<dbReference type="InterPro" id="IPR018820">
    <property type="entry name" value="BRE4-related_DUF2421"/>
</dbReference>
<keyword evidence="11" id="KW-1185">Reference proteome</keyword>
<feature type="region of interest" description="Disordered" evidence="5">
    <location>
        <begin position="1"/>
        <end position="44"/>
    </location>
</feature>
<feature type="transmembrane region" description="Helical" evidence="6">
    <location>
        <begin position="186"/>
        <end position="205"/>
    </location>
</feature>
<keyword evidence="4 6" id="KW-0472">Membrane</keyword>
<feature type="transmembrane region" description="Helical" evidence="6">
    <location>
        <begin position="623"/>
        <end position="640"/>
    </location>
</feature>
<comment type="caution">
    <text evidence="10">The sequence shown here is derived from an EMBL/GenBank/DDBJ whole genome shotgun (WGS) entry which is preliminary data.</text>
</comment>
<feature type="transmembrane region" description="Helical" evidence="6">
    <location>
        <begin position="674"/>
        <end position="694"/>
    </location>
</feature>
<evidence type="ECO:0000259" key="9">
    <source>
        <dbReference type="Pfam" id="PF13515"/>
    </source>
</evidence>
<dbReference type="GO" id="GO:0016020">
    <property type="term" value="C:membrane"/>
    <property type="evidence" value="ECO:0007669"/>
    <property type="project" value="UniProtKB-SubCell"/>
</dbReference>
<dbReference type="Pfam" id="PF10337">
    <property type="entry name" value="ArAE_2_N"/>
    <property type="match status" value="1"/>
</dbReference>
<evidence type="ECO:0000256" key="5">
    <source>
        <dbReference type="SAM" id="MobiDB-lite"/>
    </source>
</evidence>
<feature type="compositionally biased region" description="Polar residues" evidence="5">
    <location>
        <begin position="1"/>
        <end position="12"/>
    </location>
</feature>
<gene>
    <name evidence="10" type="ORF">P171DRAFT_423526</name>
</gene>
<dbReference type="Pfam" id="PF13515">
    <property type="entry name" value="FUSC_2"/>
    <property type="match status" value="1"/>
</dbReference>
<feature type="transmembrane region" description="Helical" evidence="6">
    <location>
        <begin position="701"/>
        <end position="717"/>
    </location>
</feature>
<dbReference type="EMBL" id="MU001512">
    <property type="protein sequence ID" value="KAF2438366.1"/>
    <property type="molecule type" value="Genomic_DNA"/>
</dbReference>
<evidence type="ECO:0000256" key="1">
    <source>
        <dbReference type="ARBA" id="ARBA00004141"/>
    </source>
</evidence>
<keyword evidence="3 6" id="KW-1133">Transmembrane helix</keyword>
<feature type="transmembrane region" description="Helical" evidence="6">
    <location>
        <begin position="85"/>
        <end position="105"/>
    </location>
</feature>
<dbReference type="AlphaFoldDB" id="A0A9P4U638"/>
<feature type="transmembrane region" description="Helical" evidence="6">
    <location>
        <begin position="762"/>
        <end position="786"/>
    </location>
</feature>
<dbReference type="Pfam" id="PF10334">
    <property type="entry name" value="BRE4"/>
    <property type="match status" value="1"/>
</dbReference>
<evidence type="ECO:0000256" key="6">
    <source>
        <dbReference type="SAM" id="Phobius"/>
    </source>
</evidence>
<feature type="transmembrane region" description="Helical" evidence="6">
    <location>
        <begin position="652"/>
        <end position="668"/>
    </location>
</feature>
<accession>A0A9P4U638</accession>
<evidence type="ECO:0000259" key="8">
    <source>
        <dbReference type="Pfam" id="PF10337"/>
    </source>
</evidence>
<evidence type="ECO:0000313" key="10">
    <source>
        <dbReference type="EMBL" id="KAF2438366.1"/>
    </source>
</evidence>
<feature type="domain" description="Putative ER transporter 6TM N-terminal" evidence="8">
    <location>
        <begin position="154"/>
        <end position="367"/>
    </location>
</feature>
<dbReference type="Proteomes" id="UP000799764">
    <property type="component" value="Unassembled WGS sequence"/>
</dbReference>
<feature type="compositionally biased region" description="Basic and acidic residues" evidence="5">
    <location>
        <begin position="27"/>
        <end position="44"/>
    </location>
</feature>
<organism evidence="10 11">
    <name type="scientific">Karstenula rhodostoma CBS 690.94</name>
    <dbReference type="NCBI Taxonomy" id="1392251"/>
    <lineage>
        <taxon>Eukaryota</taxon>
        <taxon>Fungi</taxon>
        <taxon>Dikarya</taxon>
        <taxon>Ascomycota</taxon>
        <taxon>Pezizomycotina</taxon>
        <taxon>Dothideomycetes</taxon>
        <taxon>Pleosporomycetidae</taxon>
        <taxon>Pleosporales</taxon>
        <taxon>Massarineae</taxon>
        <taxon>Didymosphaeriaceae</taxon>
        <taxon>Karstenula</taxon>
    </lineage>
</organism>
<protein>
    <recommendedName>
        <fullName evidence="12">ER transporter 6TM N-terminal domain-containing protein</fullName>
    </recommendedName>
</protein>
<evidence type="ECO:0000256" key="3">
    <source>
        <dbReference type="ARBA" id="ARBA00022989"/>
    </source>
</evidence>
<evidence type="ECO:0000256" key="2">
    <source>
        <dbReference type="ARBA" id="ARBA00022692"/>
    </source>
</evidence>
<evidence type="ECO:0000256" key="4">
    <source>
        <dbReference type="ARBA" id="ARBA00023136"/>
    </source>
</evidence>
<dbReference type="InterPro" id="IPR049453">
    <property type="entry name" value="Memb_transporter_dom"/>
</dbReference>
<feature type="transmembrane region" description="Helical" evidence="6">
    <location>
        <begin position="723"/>
        <end position="742"/>
    </location>
</feature>
<feature type="transmembrane region" description="Helical" evidence="6">
    <location>
        <begin position="157"/>
        <end position="174"/>
    </location>
</feature>
<evidence type="ECO:0000313" key="11">
    <source>
        <dbReference type="Proteomes" id="UP000799764"/>
    </source>
</evidence>
<dbReference type="PANTHER" id="PTHR37994:SF4">
    <property type="entry name" value="ER TRANSPORTER 6TM N-TERMINAL DOMAIN-CONTAINING PROTEIN-RELATED"/>
    <property type="match status" value="1"/>
</dbReference>
<feature type="transmembrane region" description="Helical" evidence="6">
    <location>
        <begin position="506"/>
        <end position="524"/>
    </location>
</feature>
<proteinExistence type="predicted"/>
<feature type="transmembrane region" description="Helical" evidence="6">
    <location>
        <begin position="117"/>
        <end position="137"/>
    </location>
</feature>
<dbReference type="OrthoDB" id="2274698at2759"/>
<reference evidence="10" key="1">
    <citation type="journal article" date="2020" name="Stud. Mycol.">
        <title>101 Dothideomycetes genomes: a test case for predicting lifestyles and emergence of pathogens.</title>
        <authorList>
            <person name="Haridas S."/>
            <person name="Albert R."/>
            <person name="Binder M."/>
            <person name="Bloem J."/>
            <person name="Labutti K."/>
            <person name="Salamov A."/>
            <person name="Andreopoulos B."/>
            <person name="Baker S."/>
            <person name="Barry K."/>
            <person name="Bills G."/>
            <person name="Bluhm B."/>
            <person name="Cannon C."/>
            <person name="Castanera R."/>
            <person name="Culley D."/>
            <person name="Daum C."/>
            <person name="Ezra D."/>
            <person name="Gonzalez J."/>
            <person name="Henrissat B."/>
            <person name="Kuo A."/>
            <person name="Liang C."/>
            <person name="Lipzen A."/>
            <person name="Lutzoni F."/>
            <person name="Magnuson J."/>
            <person name="Mondo S."/>
            <person name="Nolan M."/>
            <person name="Ohm R."/>
            <person name="Pangilinan J."/>
            <person name="Park H.-J."/>
            <person name="Ramirez L."/>
            <person name="Alfaro M."/>
            <person name="Sun H."/>
            <person name="Tritt A."/>
            <person name="Yoshinaga Y."/>
            <person name="Zwiers L.-H."/>
            <person name="Turgeon B."/>
            <person name="Goodwin S."/>
            <person name="Spatafora J."/>
            <person name="Crous P."/>
            <person name="Grigoriev I."/>
        </authorList>
    </citation>
    <scope>NUCLEOTIDE SEQUENCE</scope>
    <source>
        <strain evidence="10">CBS 690.94</strain>
    </source>
</reference>